<keyword evidence="5" id="KW-1185">Reference proteome</keyword>
<evidence type="ECO:0000256" key="1">
    <source>
        <dbReference type="ARBA" id="ARBA00022729"/>
    </source>
</evidence>
<dbReference type="InterPro" id="IPR027385">
    <property type="entry name" value="Beta-barrel_OMP"/>
</dbReference>
<sequence>MIRMLLSASAATLAITSVASADAGDFRLSGGYTHVDADSVNFDAVALRAGYDFTEFFGIEGEGNIGINGDTVAVGATNVDVDMDYALSGFVVGRLPVAENANLFARAGYTTASFDASAGGATFSDDDDGWSYGVGGEWFFDGVNGVRLDVTRTEFDQGGEADSFGISYVRRFGTR</sequence>
<protein>
    <submittedName>
        <fullName evidence="4">Porin family protein</fullName>
    </submittedName>
</protein>
<dbReference type="Pfam" id="PF13505">
    <property type="entry name" value="OMP_b-brl"/>
    <property type="match status" value="1"/>
</dbReference>
<feature type="signal peptide" evidence="2">
    <location>
        <begin position="1"/>
        <end position="23"/>
    </location>
</feature>
<dbReference type="InterPro" id="IPR011250">
    <property type="entry name" value="OMP/PagP_B-barrel"/>
</dbReference>
<dbReference type="SUPFAM" id="SSF56925">
    <property type="entry name" value="OMPA-like"/>
    <property type="match status" value="1"/>
</dbReference>
<evidence type="ECO:0000313" key="4">
    <source>
        <dbReference type="EMBL" id="MFC2925304.1"/>
    </source>
</evidence>
<reference evidence="5" key="1">
    <citation type="journal article" date="2019" name="Int. J. Syst. Evol. Microbiol.">
        <title>The Global Catalogue of Microorganisms (GCM) 10K type strain sequencing project: providing services to taxonomists for standard genome sequencing and annotation.</title>
        <authorList>
            <consortium name="The Broad Institute Genomics Platform"/>
            <consortium name="The Broad Institute Genome Sequencing Center for Infectious Disease"/>
            <person name="Wu L."/>
            <person name="Ma J."/>
        </authorList>
    </citation>
    <scope>NUCLEOTIDE SEQUENCE [LARGE SCALE GENOMIC DNA]</scope>
    <source>
        <strain evidence="5">KCTC 52487</strain>
    </source>
</reference>
<proteinExistence type="predicted"/>
<comment type="caution">
    <text evidence="4">The sequence shown here is derived from an EMBL/GenBank/DDBJ whole genome shotgun (WGS) entry which is preliminary data.</text>
</comment>
<name>A0ABV6ZV35_9PROT</name>
<feature type="domain" description="Outer membrane protein beta-barrel" evidence="3">
    <location>
        <begin position="9"/>
        <end position="172"/>
    </location>
</feature>
<keyword evidence="1 2" id="KW-0732">Signal</keyword>
<evidence type="ECO:0000313" key="5">
    <source>
        <dbReference type="Proteomes" id="UP001595379"/>
    </source>
</evidence>
<dbReference type="Gene3D" id="2.40.160.20">
    <property type="match status" value="1"/>
</dbReference>
<dbReference type="Proteomes" id="UP001595379">
    <property type="component" value="Unassembled WGS sequence"/>
</dbReference>
<dbReference type="EMBL" id="JBHRSV010000002">
    <property type="protein sequence ID" value="MFC2925304.1"/>
    <property type="molecule type" value="Genomic_DNA"/>
</dbReference>
<evidence type="ECO:0000259" key="3">
    <source>
        <dbReference type="Pfam" id="PF13505"/>
    </source>
</evidence>
<organism evidence="4 5">
    <name type="scientific">Hyphobacterium vulgare</name>
    <dbReference type="NCBI Taxonomy" id="1736751"/>
    <lineage>
        <taxon>Bacteria</taxon>
        <taxon>Pseudomonadati</taxon>
        <taxon>Pseudomonadota</taxon>
        <taxon>Alphaproteobacteria</taxon>
        <taxon>Maricaulales</taxon>
        <taxon>Maricaulaceae</taxon>
        <taxon>Hyphobacterium</taxon>
    </lineage>
</organism>
<gene>
    <name evidence="4" type="ORF">ACFOOR_04220</name>
</gene>
<feature type="chain" id="PRO_5046437701" evidence="2">
    <location>
        <begin position="24"/>
        <end position="175"/>
    </location>
</feature>
<dbReference type="RefSeq" id="WP_343165068.1">
    <property type="nucleotide sequence ID" value="NZ_JBHRSV010000002.1"/>
</dbReference>
<evidence type="ECO:0000256" key="2">
    <source>
        <dbReference type="SAM" id="SignalP"/>
    </source>
</evidence>
<accession>A0ABV6ZV35</accession>